<reference evidence="1 2" key="1">
    <citation type="journal article" date="2003" name="Proc. Natl. Acad. Sci. U.S.A.">
        <title>Complete genome sequence of the marine planctomycete Pirellula sp. strain 1.</title>
        <authorList>
            <person name="Gloeckner F.O."/>
            <person name="Kube M."/>
            <person name="Bauer M."/>
            <person name="Teeling H."/>
            <person name="Lombardot T."/>
            <person name="Ludwig W."/>
            <person name="Gade D."/>
            <person name="Beck A."/>
            <person name="Borzym K."/>
            <person name="Heitmann K."/>
            <person name="Rabus R."/>
            <person name="Schlesner H."/>
            <person name="Amann R."/>
            <person name="Reinhardt R."/>
        </authorList>
    </citation>
    <scope>NUCLEOTIDE SEQUENCE [LARGE SCALE GENOMIC DNA]</scope>
    <source>
        <strain evidence="2">DSM 10527 / NCIMB 13988 / SH1</strain>
    </source>
</reference>
<name>Q7UVI3_RHOBA</name>
<evidence type="ECO:0000313" key="1">
    <source>
        <dbReference type="EMBL" id="CAD72741.1"/>
    </source>
</evidence>
<dbReference type="KEGG" id="rba:RB2620"/>
<dbReference type="InParanoid" id="Q7UVI3"/>
<sequence length="75" mass="8992">MCRIHRLWIPESDLHQTFNETAVCGWCQTSHLPRNYTQIGRYESPLKTQHADECQKPKFSSLKITGRWWKRWSTS</sequence>
<organism evidence="1 2">
    <name type="scientific">Rhodopirellula baltica (strain DSM 10527 / NCIMB 13988 / SH1)</name>
    <dbReference type="NCBI Taxonomy" id="243090"/>
    <lineage>
        <taxon>Bacteria</taxon>
        <taxon>Pseudomonadati</taxon>
        <taxon>Planctomycetota</taxon>
        <taxon>Planctomycetia</taxon>
        <taxon>Pirellulales</taxon>
        <taxon>Pirellulaceae</taxon>
        <taxon>Rhodopirellula</taxon>
    </lineage>
</organism>
<dbReference type="STRING" id="243090.RB2620"/>
<protein>
    <submittedName>
        <fullName evidence="1">Uncharacterized protein</fullName>
    </submittedName>
</protein>
<dbReference type="AlphaFoldDB" id="Q7UVI3"/>
<proteinExistence type="predicted"/>
<keyword evidence="2" id="KW-1185">Reference proteome</keyword>
<accession>Q7UVI3</accession>
<dbReference type="Proteomes" id="UP000001025">
    <property type="component" value="Chromosome"/>
</dbReference>
<dbReference type="EMBL" id="BX294137">
    <property type="protein sequence ID" value="CAD72741.1"/>
    <property type="molecule type" value="Genomic_DNA"/>
</dbReference>
<gene>
    <name evidence="1" type="ordered locus">RB2620</name>
</gene>
<evidence type="ECO:0000313" key="2">
    <source>
        <dbReference type="Proteomes" id="UP000001025"/>
    </source>
</evidence>
<dbReference type="HOGENOM" id="CLU_2668613_0_0_0"/>
<dbReference type="EnsemblBacteria" id="CAD72741">
    <property type="protein sequence ID" value="CAD72741"/>
    <property type="gene ID" value="RB2620"/>
</dbReference>